<name>A0AAD5DLR0_9CHLO</name>
<dbReference type="EMBL" id="JADXDR010000083">
    <property type="protein sequence ID" value="KAI7840272.1"/>
    <property type="molecule type" value="Genomic_DNA"/>
</dbReference>
<organism evidence="2 3">
    <name type="scientific">Chlorella ohadii</name>
    <dbReference type="NCBI Taxonomy" id="2649997"/>
    <lineage>
        <taxon>Eukaryota</taxon>
        <taxon>Viridiplantae</taxon>
        <taxon>Chlorophyta</taxon>
        <taxon>core chlorophytes</taxon>
        <taxon>Trebouxiophyceae</taxon>
        <taxon>Chlorellales</taxon>
        <taxon>Chlorellaceae</taxon>
        <taxon>Chlorella clade</taxon>
        <taxon>Chlorella</taxon>
    </lineage>
</organism>
<dbReference type="AlphaFoldDB" id="A0AAD5DLR0"/>
<sequence length="80" mass="8912">MSALPASDPSNLHDWATRRKEDAGMPSYFSPAVHAVPPLVDIPQQLVSDVLFGGLTPQEAEERYDTARRRRHETVDPNVT</sequence>
<dbReference type="Proteomes" id="UP001205105">
    <property type="component" value="Unassembled WGS sequence"/>
</dbReference>
<proteinExistence type="predicted"/>
<reference evidence="2" key="1">
    <citation type="submission" date="2020-11" db="EMBL/GenBank/DDBJ databases">
        <title>Chlorella ohadii genome sequencing and assembly.</title>
        <authorList>
            <person name="Murik O."/>
            <person name="Treves H."/>
            <person name="Kedem I."/>
            <person name="Shotland Y."/>
            <person name="Kaplan A."/>
        </authorList>
    </citation>
    <scope>NUCLEOTIDE SEQUENCE</scope>
    <source>
        <strain evidence="2">1</strain>
    </source>
</reference>
<gene>
    <name evidence="2" type="ORF">COHA_006054</name>
</gene>
<comment type="caution">
    <text evidence="2">The sequence shown here is derived from an EMBL/GenBank/DDBJ whole genome shotgun (WGS) entry which is preliminary data.</text>
</comment>
<accession>A0AAD5DLR0</accession>
<keyword evidence="3" id="KW-1185">Reference proteome</keyword>
<evidence type="ECO:0000313" key="3">
    <source>
        <dbReference type="Proteomes" id="UP001205105"/>
    </source>
</evidence>
<feature type="region of interest" description="Disordered" evidence="1">
    <location>
        <begin position="54"/>
        <end position="80"/>
    </location>
</feature>
<evidence type="ECO:0000256" key="1">
    <source>
        <dbReference type="SAM" id="MobiDB-lite"/>
    </source>
</evidence>
<evidence type="ECO:0000313" key="2">
    <source>
        <dbReference type="EMBL" id="KAI7840272.1"/>
    </source>
</evidence>
<protein>
    <submittedName>
        <fullName evidence="2">Uncharacterized protein</fullName>
    </submittedName>
</protein>